<feature type="domain" description="Ice-binding protein C-terminal" evidence="2">
    <location>
        <begin position="225"/>
        <end position="248"/>
    </location>
</feature>
<proteinExistence type="predicted"/>
<reference evidence="3 4" key="1">
    <citation type="submission" date="2021-10" db="EMBL/GenBank/DDBJ databases">
        <title>Draft genome of Aestuariibacter halophilus JC2043.</title>
        <authorList>
            <person name="Emsley S.A."/>
            <person name="Pfannmuller K.M."/>
            <person name="Ushijima B."/>
            <person name="Saw J.H."/>
            <person name="Videau P."/>
        </authorList>
    </citation>
    <scope>NUCLEOTIDE SEQUENCE [LARGE SCALE GENOMIC DNA]</scope>
    <source>
        <strain evidence="3 4">JC2043</strain>
    </source>
</reference>
<evidence type="ECO:0000313" key="4">
    <source>
        <dbReference type="Proteomes" id="UP001520878"/>
    </source>
</evidence>
<comment type="caution">
    <text evidence="3">The sequence shown here is derived from an EMBL/GenBank/DDBJ whole genome shotgun (WGS) entry which is preliminary data.</text>
</comment>
<accession>A0ABS8G342</accession>
<dbReference type="InterPro" id="IPR013424">
    <property type="entry name" value="Ice-binding_C"/>
</dbReference>
<protein>
    <submittedName>
        <fullName evidence="3">PEP-CTERM sorting domain-containing protein</fullName>
    </submittedName>
</protein>
<feature type="signal peptide" evidence="1">
    <location>
        <begin position="1"/>
        <end position="22"/>
    </location>
</feature>
<evidence type="ECO:0000256" key="1">
    <source>
        <dbReference type="SAM" id="SignalP"/>
    </source>
</evidence>
<evidence type="ECO:0000313" key="3">
    <source>
        <dbReference type="EMBL" id="MCC2614888.1"/>
    </source>
</evidence>
<gene>
    <name evidence="3" type="ORF">LJ739_01375</name>
</gene>
<dbReference type="RefSeq" id="WP_229156804.1">
    <property type="nucleotide sequence ID" value="NZ_JAJEWP010000001.1"/>
</dbReference>
<sequence length="252" mass="25391">MKKILTPLVFAAGVMATATATASPVTVGGVTWDPDQTLSFPDLGDFVANGTIFETGAVNAGDVVGGRGQVTQINSALPNGADFCPGCELTFTFSMELASDFAGTPNLALGGVDGTFEFKNLNIKFFVDQTPDFDGTMASAADGNLWLELVLNPSNLLTGTGIALGSGSDQGTGSGVLDVIGGLAMGNFDTNTQAAGGDITLTSSFQPTAGAPGLLNGTFDLKGNSIPEPSALALMGLGLLAFGGAARRNKKA</sequence>
<dbReference type="Pfam" id="PF07589">
    <property type="entry name" value="PEP-CTERM"/>
    <property type="match status" value="1"/>
</dbReference>
<dbReference type="Proteomes" id="UP001520878">
    <property type="component" value="Unassembled WGS sequence"/>
</dbReference>
<dbReference type="EMBL" id="JAJEWP010000001">
    <property type="protein sequence ID" value="MCC2614888.1"/>
    <property type="molecule type" value="Genomic_DNA"/>
</dbReference>
<keyword evidence="1" id="KW-0732">Signal</keyword>
<evidence type="ECO:0000259" key="2">
    <source>
        <dbReference type="Pfam" id="PF07589"/>
    </source>
</evidence>
<keyword evidence="4" id="KW-1185">Reference proteome</keyword>
<organism evidence="3 4">
    <name type="scientific">Fluctibacter halophilus</name>
    <dbReference type="NCBI Taxonomy" id="226011"/>
    <lineage>
        <taxon>Bacteria</taxon>
        <taxon>Pseudomonadati</taxon>
        <taxon>Pseudomonadota</taxon>
        <taxon>Gammaproteobacteria</taxon>
        <taxon>Alteromonadales</taxon>
        <taxon>Alteromonadaceae</taxon>
        <taxon>Fluctibacter</taxon>
    </lineage>
</organism>
<name>A0ABS8G342_9ALTE</name>
<feature type="chain" id="PRO_5046545162" evidence="1">
    <location>
        <begin position="23"/>
        <end position="252"/>
    </location>
</feature>
<dbReference type="NCBIfam" id="TIGR02595">
    <property type="entry name" value="PEP_CTERM"/>
    <property type="match status" value="1"/>
</dbReference>